<sequence>MPEHAQIHIKMLKQVAQALGKELCEGMTFVGGCTTSLLITDEYTREQVRHTDDVDLIVNVMGYNEWNKLQQRLISQGFRVEIPEDDEPICAMKLGELRVDFMPDDESVLGFTNQWYQSAMLSAQIHHLDADLEIKVVSPVYFIATKLVAWQGRGNGDPLSSRDVEDILHVVDGREELISEIAEAPADVANFIAEEFKKLLANSDFDYAVQSKSAGDAGRETIIFRRIESIVDKEPR</sequence>
<accession>A0ABU8DML8</accession>
<dbReference type="Proteomes" id="UP001306592">
    <property type="component" value="Unassembled WGS sequence"/>
</dbReference>
<name>A0ABU8DML8_ERWAP</name>
<dbReference type="RefSeq" id="WP_336203693.1">
    <property type="nucleotide sequence ID" value="NZ_JBANEI010000020.1"/>
</dbReference>
<keyword evidence="2" id="KW-1185">Reference proteome</keyword>
<dbReference type="Gene3D" id="3.30.460.40">
    <property type="match status" value="1"/>
</dbReference>
<proteinExistence type="predicted"/>
<protein>
    <recommendedName>
        <fullName evidence="3">Nucleotidyltransferase AbiEii toxin of type IV toxin-antitoxin system</fullName>
    </recommendedName>
</protein>
<dbReference type="EMBL" id="JBANEI010000020">
    <property type="protein sequence ID" value="MEI2684085.1"/>
    <property type="molecule type" value="Genomic_DNA"/>
</dbReference>
<evidence type="ECO:0000313" key="1">
    <source>
        <dbReference type="EMBL" id="MEI2684085.1"/>
    </source>
</evidence>
<comment type="caution">
    <text evidence="1">The sequence shown here is derived from an EMBL/GenBank/DDBJ whole genome shotgun (WGS) entry which is preliminary data.</text>
</comment>
<reference evidence="1 2" key="1">
    <citation type="submission" date="2024-02" db="EMBL/GenBank/DDBJ databases">
        <title>First report Erwinia aphidicola in onion in Chile.</title>
        <authorList>
            <person name="Valenzuela M."/>
            <person name="Pena M."/>
            <person name="Dutta B."/>
        </authorList>
    </citation>
    <scope>NUCLEOTIDE SEQUENCE [LARGE SCALE GENOMIC DNA]</scope>
    <source>
        <strain evidence="1 2">QCJ3A</strain>
    </source>
</reference>
<evidence type="ECO:0008006" key="3">
    <source>
        <dbReference type="Google" id="ProtNLM"/>
    </source>
</evidence>
<evidence type="ECO:0000313" key="2">
    <source>
        <dbReference type="Proteomes" id="UP001306592"/>
    </source>
</evidence>
<gene>
    <name evidence="1" type="ORF">V8N49_20810</name>
</gene>
<organism evidence="1 2">
    <name type="scientific">Erwinia aphidicola</name>
    <dbReference type="NCBI Taxonomy" id="68334"/>
    <lineage>
        <taxon>Bacteria</taxon>
        <taxon>Pseudomonadati</taxon>
        <taxon>Pseudomonadota</taxon>
        <taxon>Gammaproteobacteria</taxon>
        <taxon>Enterobacterales</taxon>
        <taxon>Erwiniaceae</taxon>
        <taxon>Erwinia</taxon>
    </lineage>
</organism>